<gene>
    <name evidence="12" type="ORF">IWQ60_000248</name>
</gene>
<comment type="pathway">
    <text evidence="1 8">Amino-acid degradation; L-valine degradation.</text>
</comment>
<accession>A0A9W8AJ66</accession>
<dbReference type="PANTHER" id="PTHR22981:SF7">
    <property type="entry name" value="3-HYDROXYISOBUTYRATE DEHYDROGENASE, MITOCHONDRIAL"/>
    <property type="match status" value="1"/>
</dbReference>
<dbReference type="GO" id="GO:0050661">
    <property type="term" value="F:NADP binding"/>
    <property type="evidence" value="ECO:0007669"/>
    <property type="project" value="InterPro"/>
</dbReference>
<dbReference type="EMBL" id="JANBPT010000006">
    <property type="protein sequence ID" value="KAJ1930463.1"/>
    <property type="molecule type" value="Genomic_DNA"/>
</dbReference>
<dbReference type="GO" id="GO:0006574">
    <property type="term" value="P:L-valine catabolic process"/>
    <property type="evidence" value="ECO:0007669"/>
    <property type="project" value="TreeGrafter"/>
</dbReference>
<evidence type="ECO:0000313" key="13">
    <source>
        <dbReference type="Proteomes" id="UP001150569"/>
    </source>
</evidence>
<evidence type="ECO:0000256" key="7">
    <source>
        <dbReference type="ARBA" id="ARBA00049197"/>
    </source>
</evidence>
<feature type="domain" description="6-phosphogluconate dehydrogenase NADP-binding" evidence="10">
    <location>
        <begin position="93"/>
        <end position="262"/>
    </location>
</feature>
<dbReference type="AlphaFoldDB" id="A0A9W8AJ66"/>
<sequence>MSSQAAHHLSFLRQQHQQPSFTTPKPTKFASPAPASFVRHLSSYATLDEMYALAAHRLVRPLTRGHFGLHLGPRLRYHYSTSVVQPVSDKVTTGFIGLGQMGYRMAGNLFRSRPAPFVIFDADDRATTRFVTEHGAAQPDRDLRIARTPAEVAEQADVIITMLPASAHVRDVYLGDPAGLLTASRPGTLFIDSSTIDPSVARELAAAVAFRSAALVDAPVSGGVMGAQAGTLTFMAGAPNTAAVDQVRPILDAMGRHVVYCGPNGNGQVAKICNNMLLGICMIGTAEAMNLGQKLGMDPVLLANILNTSTGRCWASEVSNPCPGVVPNAPASRDYEGGFGVSLMAKDMGLAMTAANQSRVVTNLGALAHQIYNLVANTPGLQKKDFGVVYKWLQGKSS</sequence>
<dbReference type="Proteomes" id="UP001150569">
    <property type="component" value="Unassembled WGS sequence"/>
</dbReference>
<dbReference type="GO" id="GO:0005739">
    <property type="term" value="C:mitochondrion"/>
    <property type="evidence" value="ECO:0007669"/>
    <property type="project" value="TreeGrafter"/>
</dbReference>
<protein>
    <recommendedName>
        <fullName evidence="3 8">3-hydroxyisobutyrate dehydrogenase</fullName>
        <shortName evidence="8">HIBADH</shortName>
        <ecNumber evidence="3 8">1.1.1.31</ecNumber>
    </recommendedName>
</protein>
<comment type="similarity">
    <text evidence="2">Belongs to the HIBADH-related family. 3-hydroxyisobutyrate dehydrogenase subfamily.</text>
</comment>
<feature type="compositionally biased region" description="Polar residues" evidence="9">
    <location>
        <begin position="12"/>
        <end position="25"/>
    </location>
</feature>
<evidence type="ECO:0000259" key="11">
    <source>
        <dbReference type="Pfam" id="PF14833"/>
    </source>
</evidence>
<keyword evidence="6 8" id="KW-0520">NAD</keyword>
<dbReference type="InterPro" id="IPR029154">
    <property type="entry name" value="HIBADH-like_NADP-bd"/>
</dbReference>
<dbReference type="GO" id="GO:0051287">
    <property type="term" value="F:NAD binding"/>
    <property type="evidence" value="ECO:0007669"/>
    <property type="project" value="InterPro"/>
</dbReference>
<dbReference type="PROSITE" id="PS00895">
    <property type="entry name" value="3_HYDROXYISOBUT_DH"/>
    <property type="match status" value="1"/>
</dbReference>
<evidence type="ECO:0000259" key="10">
    <source>
        <dbReference type="Pfam" id="PF03446"/>
    </source>
</evidence>
<evidence type="ECO:0000256" key="3">
    <source>
        <dbReference type="ARBA" id="ARBA00012991"/>
    </source>
</evidence>
<dbReference type="InterPro" id="IPR008927">
    <property type="entry name" value="6-PGluconate_DH-like_C_sf"/>
</dbReference>
<dbReference type="SUPFAM" id="SSF51735">
    <property type="entry name" value="NAD(P)-binding Rossmann-fold domains"/>
    <property type="match status" value="1"/>
</dbReference>
<evidence type="ECO:0000256" key="6">
    <source>
        <dbReference type="ARBA" id="ARBA00023027"/>
    </source>
</evidence>
<dbReference type="InterPro" id="IPR002204">
    <property type="entry name" value="3-OH-isobutyrate_DH-rel_CS"/>
</dbReference>
<dbReference type="FunFam" id="1.10.1040.10:FF:000006">
    <property type="entry name" value="3-hydroxyisobutyrate dehydrogenase"/>
    <property type="match status" value="1"/>
</dbReference>
<comment type="caution">
    <text evidence="12">The sequence shown here is derived from an EMBL/GenBank/DDBJ whole genome shotgun (WGS) entry which is preliminary data.</text>
</comment>
<reference evidence="12" key="1">
    <citation type="submission" date="2022-07" db="EMBL/GenBank/DDBJ databases">
        <title>Phylogenomic reconstructions and comparative analyses of Kickxellomycotina fungi.</title>
        <authorList>
            <person name="Reynolds N.K."/>
            <person name="Stajich J.E."/>
            <person name="Barry K."/>
            <person name="Grigoriev I.V."/>
            <person name="Crous P."/>
            <person name="Smith M.E."/>
        </authorList>
    </citation>
    <scope>NUCLEOTIDE SEQUENCE</scope>
    <source>
        <strain evidence="12">RSA 861</strain>
    </source>
</reference>
<dbReference type="InterPro" id="IPR011548">
    <property type="entry name" value="HIBADH"/>
</dbReference>
<evidence type="ECO:0000313" key="12">
    <source>
        <dbReference type="EMBL" id="KAJ1930463.1"/>
    </source>
</evidence>
<dbReference type="NCBIfam" id="TIGR01692">
    <property type="entry name" value="HIBADH"/>
    <property type="match status" value="1"/>
</dbReference>
<dbReference type="EC" id="1.1.1.31" evidence="3 8"/>
<dbReference type="Pfam" id="PF14833">
    <property type="entry name" value="NAD_binding_11"/>
    <property type="match status" value="1"/>
</dbReference>
<dbReference type="Gene3D" id="3.40.50.720">
    <property type="entry name" value="NAD(P)-binding Rossmann-like Domain"/>
    <property type="match status" value="1"/>
</dbReference>
<proteinExistence type="inferred from homology"/>
<evidence type="ECO:0000256" key="1">
    <source>
        <dbReference type="ARBA" id="ARBA00005109"/>
    </source>
</evidence>
<feature type="domain" description="3-hydroxyisobutyrate dehydrogenase-like NAD-binding" evidence="11">
    <location>
        <begin position="265"/>
        <end position="392"/>
    </location>
</feature>
<keyword evidence="5 8" id="KW-0560">Oxidoreductase</keyword>
<evidence type="ECO:0000256" key="2">
    <source>
        <dbReference type="ARBA" id="ARBA00006013"/>
    </source>
</evidence>
<evidence type="ECO:0000256" key="9">
    <source>
        <dbReference type="SAM" id="MobiDB-lite"/>
    </source>
</evidence>
<organism evidence="12 13">
    <name type="scientific">Tieghemiomyces parasiticus</name>
    <dbReference type="NCBI Taxonomy" id="78921"/>
    <lineage>
        <taxon>Eukaryota</taxon>
        <taxon>Fungi</taxon>
        <taxon>Fungi incertae sedis</taxon>
        <taxon>Zoopagomycota</taxon>
        <taxon>Kickxellomycotina</taxon>
        <taxon>Dimargaritomycetes</taxon>
        <taxon>Dimargaritales</taxon>
        <taxon>Dimargaritaceae</taxon>
        <taxon>Tieghemiomyces</taxon>
    </lineage>
</organism>
<dbReference type="SUPFAM" id="SSF48179">
    <property type="entry name" value="6-phosphogluconate dehydrogenase C-terminal domain-like"/>
    <property type="match status" value="1"/>
</dbReference>
<comment type="catalytic activity">
    <reaction evidence="7 8">
        <text>3-hydroxy-2-methylpropanoate + NAD(+) = 2-methyl-3-oxopropanoate + NADH + H(+)</text>
        <dbReference type="Rhea" id="RHEA:17681"/>
        <dbReference type="ChEBI" id="CHEBI:11805"/>
        <dbReference type="ChEBI" id="CHEBI:15378"/>
        <dbReference type="ChEBI" id="CHEBI:57540"/>
        <dbReference type="ChEBI" id="CHEBI:57700"/>
        <dbReference type="ChEBI" id="CHEBI:57945"/>
        <dbReference type="EC" id="1.1.1.31"/>
    </reaction>
</comment>
<dbReference type="InterPro" id="IPR036291">
    <property type="entry name" value="NAD(P)-bd_dom_sf"/>
</dbReference>
<keyword evidence="13" id="KW-1185">Reference proteome</keyword>
<dbReference type="PANTHER" id="PTHR22981">
    <property type="entry name" value="3-HYDROXYISOBUTYRATE DEHYDROGENASE-RELATED"/>
    <property type="match status" value="1"/>
</dbReference>
<evidence type="ECO:0000256" key="8">
    <source>
        <dbReference type="RuleBase" id="RU910714"/>
    </source>
</evidence>
<dbReference type="Pfam" id="PF03446">
    <property type="entry name" value="NAD_binding_2"/>
    <property type="match status" value="1"/>
</dbReference>
<dbReference type="OrthoDB" id="21615at2759"/>
<dbReference type="GO" id="GO:0008442">
    <property type="term" value="F:3-hydroxyisobutyrate dehydrogenase activity"/>
    <property type="evidence" value="ECO:0007669"/>
    <property type="project" value="UniProtKB-EC"/>
</dbReference>
<evidence type="ECO:0000256" key="4">
    <source>
        <dbReference type="ARBA" id="ARBA00022456"/>
    </source>
</evidence>
<name>A0A9W8AJ66_9FUNG</name>
<dbReference type="InterPro" id="IPR013328">
    <property type="entry name" value="6PGD_dom2"/>
</dbReference>
<evidence type="ECO:0000256" key="5">
    <source>
        <dbReference type="ARBA" id="ARBA00023002"/>
    </source>
</evidence>
<keyword evidence="4 8" id="KW-0101">Branched-chain amino acid catabolism</keyword>
<feature type="region of interest" description="Disordered" evidence="9">
    <location>
        <begin position="1"/>
        <end position="28"/>
    </location>
</feature>
<dbReference type="Gene3D" id="1.10.1040.10">
    <property type="entry name" value="N-(1-d-carboxylethyl)-l-norvaline Dehydrogenase, domain 2"/>
    <property type="match status" value="1"/>
</dbReference>
<dbReference type="InterPro" id="IPR006115">
    <property type="entry name" value="6PGDH_NADP-bd"/>
</dbReference>